<accession>A0A239DF59</accession>
<dbReference type="OrthoDB" id="6198893at2"/>
<name>A0A239DF59_9SPHN</name>
<proteinExistence type="predicted"/>
<evidence type="ECO:0000313" key="2">
    <source>
        <dbReference type="Proteomes" id="UP000198339"/>
    </source>
</evidence>
<protein>
    <submittedName>
        <fullName evidence="1">Uncharacterized protein</fullName>
    </submittedName>
</protein>
<reference evidence="1 2" key="1">
    <citation type="submission" date="2017-06" db="EMBL/GenBank/DDBJ databases">
        <authorList>
            <person name="Kim H.J."/>
            <person name="Triplett B.A."/>
        </authorList>
    </citation>
    <scope>NUCLEOTIDE SEQUENCE [LARGE SCALE GENOMIC DNA]</scope>
    <source>
        <strain evidence="1 2">DS15</strain>
    </source>
</reference>
<keyword evidence="2" id="KW-1185">Reference proteome</keyword>
<dbReference type="Pfam" id="PF19866">
    <property type="entry name" value="DUF6339"/>
    <property type="match status" value="1"/>
</dbReference>
<sequence>MKIRYLRDGAVAQLRKSIADNLDSYRTGDFGFIDLDSSQFHELPVDVKASGLGNMKMPSGADDFEVENCLAVHEYLEALSPYEARDERLWSYLTHTSMLQYTRARWPIPSDDDKAVPHIETHFFARTNRQIERDNAVSRLWWMAHLCTRVQGVAQKDALEAFLYRSDVRANIIERPTVAQATNVFGVILKSLIKSAAGKKVLFERATFRKVMMELNSIGGFKLLDALPEPELNQIFDDVIYQRLGLSAI</sequence>
<evidence type="ECO:0000313" key="1">
    <source>
        <dbReference type="EMBL" id="SNS31035.1"/>
    </source>
</evidence>
<dbReference type="AlphaFoldDB" id="A0A239DF59"/>
<gene>
    <name evidence="1" type="ORF">SAMN06295955_101239</name>
</gene>
<dbReference type="EMBL" id="FZPA01000001">
    <property type="protein sequence ID" value="SNS31035.1"/>
    <property type="molecule type" value="Genomic_DNA"/>
</dbReference>
<organism evidence="1 2">
    <name type="scientific">Sphingopyxis indica</name>
    <dbReference type="NCBI Taxonomy" id="436663"/>
    <lineage>
        <taxon>Bacteria</taxon>
        <taxon>Pseudomonadati</taxon>
        <taxon>Pseudomonadota</taxon>
        <taxon>Alphaproteobacteria</taxon>
        <taxon>Sphingomonadales</taxon>
        <taxon>Sphingomonadaceae</taxon>
        <taxon>Sphingopyxis</taxon>
    </lineage>
</organism>
<dbReference type="Proteomes" id="UP000198339">
    <property type="component" value="Unassembled WGS sequence"/>
</dbReference>
<dbReference type="InterPro" id="IPR045920">
    <property type="entry name" value="DUF6339"/>
</dbReference>
<dbReference type="RefSeq" id="WP_089214157.1">
    <property type="nucleotide sequence ID" value="NZ_FZPA01000001.1"/>
</dbReference>